<dbReference type="GO" id="GO:0005886">
    <property type="term" value="C:plasma membrane"/>
    <property type="evidence" value="ECO:0007669"/>
    <property type="project" value="TreeGrafter"/>
</dbReference>
<feature type="transmembrane region" description="Helical" evidence="7">
    <location>
        <begin position="193"/>
        <end position="212"/>
    </location>
</feature>
<feature type="transmembrane region" description="Helical" evidence="7">
    <location>
        <begin position="125"/>
        <end position="142"/>
    </location>
</feature>
<comment type="caution">
    <text evidence="8">The sequence shown here is derived from an EMBL/GenBank/DDBJ whole genome shotgun (WGS) entry which is preliminary data.</text>
</comment>
<evidence type="ECO:0000256" key="5">
    <source>
        <dbReference type="ARBA" id="ARBA00023136"/>
    </source>
</evidence>
<dbReference type="InterPro" id="IPR001734">
    <property type="entry name" value="Na/solute_symporter"/>
</dbReference>
<comment type="similarity">
    <text evidence="2 6">Belongs to the sodium:solute symporter (SSF) (TC 2.A.21) family.</text>
</comment>
<comment type="subcellular location">
    <subcellularLocation>
        <location evidence="1">Membrane</location>
        <topology evidence="1">Multi-pass membrane protein</topology>
    </subcellularLocation>
</comment>
<proteinExistence type="inferred from homology"/>
<organism evidence="8 9">
    <name type="scientific">Rotaria sordida</name>
    <dbReference type="NCBI Taxonomy" id="392033"/>
    <lineage>
        <taxon>Eukaryota</taxon>
        <taxon>Metazoa</taxon>
        <taxon>Spiralia</taxon>
        <taxon>Gnathifera</taxon>
        <taxon>Rotifera</taxon>
        <taxon>Eurotatoria</taxon>
        <taxon>Bdelloidea</taxon>
        <taxon>Philodinida</taxon>
        <taxon>Philodinidae</taxon>
        <taxon>Rotaria</taxon>
    </lineage>
</organism>
<dbReference type="Proteomes" id="UP000663864">
    <property type="component" value="Unassembled WGS sequence"/>
</dbReference>
<evidence type="ECO:0000256" key="7">
    <source>
        <dbReference type="SAM" id="Phobius"/>
    </source>
</evidence>
<feature type="transmembrane region" description="Helical" evidence="7">
    <location>
        <begin position="80"/>
        <end position="104"/>
    </location>
</feature>
<feature type="transmembrane region" description="Helical" evidence="7">
    <location>
        <begin position="372"/>
        <end position="394"/>
    </location>
</feature>
<dbReference type="CDD" id="cd10329">
    <property type="entry name" value="SLC5sbd_SGLT1-like"/>
    <property type="match status" value="1"/>
</dbReference>
<feature type="transmembrane region" description="Helical" evidence="7">
    <location>
        <begin position="291"/>
        <end position="313"/>
    </location>
</feature>
<evidence type="ECO:0000256" key="1">
    <source>
        <dbReference type="ARBA" id="ARBA00004141"/>
    </source>
</evidence>
<evidence type="ECO:0000313" key="8">
    <source>
        <dbReference type="EMBL" id="CAF1431613.1"/>
    </source>
</evidence>
<feature type="transmembrane region" description="Helical" evidence="7">
    <location>
        <begin position="401"/>
        <end position="419"/>
    </location>
</feature>
<keyword evidence="3 7" id="KW-0812">Transmembrane</keyword>
<dbReference type="PROSITE" id="PS50283">
    <property type="entry name" value="NA_SOLUT_SYMP_3"/>
    <property type="match status" value="2"/>
</dbReference>
<dbReference type="PANTHER" id="PTHR11819:SF195">
    <property type="entry name" value="SODIUM_GLUCOSE COTRANSPORTER 4"/>
    <property type="match status" value="1"/>
</dbReference>
<keyword evidence="5 7" id="KW-0472">Membrane</keyword>
<accession>A0A815MYQ4</accession>
<dbReference type="AlphaFoldDB" id="A0A815MYQ4"/>
<dbReference type="PANTHER" id="PTHR11819">
    <property type="entry name" value="SOLUTE CARRIER FAMILY 5"/>
    <property type="match status" value="1"/>
</dbReference>
<dbReference type="Gene3D" id="1.20.1730.10">
    <property type="entry name" value="Sodium/glucose cotransporter"/>
    <property type="match status" value="2"/>
</dbReference>
<feature type="transmembrane region" description="Helical" evidence="7">
    <location>
        <begin position="600"/>
        <end position="618"/>
    </location>
</feature>
<dbReference type="NCBIfam" id="TIGR00813">
    <property type="entry name" value="sss"/>
    <property type="match status" value="1"/>
</dbReference>
<evidence type="ECO:0000256" key="6">
    <source>
        <dbReference type="RuleBase" id="RU362091"/>
    </source>
</evidence>
<name>A0A815MYQ4_9BILA</name>
<feature type="transmembrane region" description="Helical" evidence="7">
    <location>
        <begin position="444"/>
        <end position="465"/>
    </location>
</feature>
<gene>
    <name evidence="8" type="ORF">ZHD862_LOCUS34404</name>
</gene>
<protein>
    <submittedName>
        <fullName evidence="8">Uncharacterized protein</fullName>
    </submittedName>
</protein>
<keyword evidence="4 7" id="KW-1133">Transmembrane helix</keyword>
<evidence type="ECO:0000256" key="2">
    <source>
        <dbReference type="ARBA" id="ARBA00006434"/>
    </source>
</evidence>
<feature type="transmembrane region" description="Helical" evidence="7">
    <location>
        <begin position="12"/>
        <end position="30"/>
    </location>
</feature>
<dbReference type="GO" id="GO:0005412">
    <property type="term" value="F:D-glucose:sodium symporter activity"/>
    <property type="evidence" value="ECO:0007669"/>
    <property type="project" value="TreeGrafter"/>
</dbReference>
<dbReference type="InterPro" id="IPR038377">
    <property type="entry name" value="Na/Glc_symporter_sf"/>
</dbReference>
<evidence type="ECO:0000313" key="9">
    <source>
        <dbReference type="Proteomes" id="UP000663864"/>
    </source>
</evidence>
<reference evidence="8" key="1">
    <citation type="submission" date="2021-02" db="EMBL/GenBank/DDBJ databases">
        <authorList>
            <person name="Nowell W R."/>
        </authorList>
    </citation>
    <scope>NUCLEOTIDE SEQUENCE</scope>
</reference>
<feature type="transmembrane region" description="Helical" evidence="7">
    <location>
        <begin position="162"/>
        <end position="186"/>
    </location>
</feature>
<evidence type="ECO:0000256" key="3">
    <source>
        <dbReference type="ARBA" id="ARBA00022692"/>
    </source>
</evidence>
<dbReference type="EMBL" id="CAJNOT010004419">
    <property type="protein sequence ID" value="CAF1431613.1"/>
    <property type="molecule type" value="Genomic_DNA"/>
</dbReference>
<dbReference type="Pfam" id="PF00474">
    <property type="entry name" value="SSF"/>
    <property type="match status" value="2"/>
</dbReference>
<feature type="transmembrane region" description="Helical" evidence="7">
    <location>
        <begin position="253"/>
        <end position="270"/>
    </location>
</feature>
<sequence>MVAIIGTTLHWSDILVLLLYFLLILGFGIWSSCKNRGSVGGYFLAGRSMHFIPVGASLFASNIGSGHFIGLTGSGASSGIAVAGFEISAIHWLMVLGWLFVPIYMKAEVFTMPQYIKMRYGGERIRVYLTCLALMLSIFTKISVDLYSGAIFLQQALNWNLYASVIALILLAAFFTVGGGLTAVIWTDFIQTVIMVVSAFILMIISFVRVGGIQQIRNLFPYALAYTTLHNITECGVPNENYFSLIRPFDADLPWFGILFGNGVASIWYWSCDQVIVQRTLAAKNLSHARAGCLVAGILKFLPLFLMVFPGMIARILFPDEIGCTDPDVCYQVCHSRNGCNDIAYPLLVLRLMPNAIRGLTLASQGARLFDYIQAVQSFLAPPVAACYLLGVLWKRINEEGAFWGLISGLFIGIVRFIWEYSYTAMPCQLEHLDKRPSVVRFNFLYFSVLLFIISGIVTIVISLLTKPIPEKYISGLTISDLDNPEKAIEIPTRPGCMHKANTYYDEEQPYHFENSSSYHIDQPSTETERKALHFFQTGDSTGIAFYLKTAFAWICGLEKTDELDGQSICSDSHPHGTISNRRSITSIRDEHVSSWHKECSYAAIIILALCAFVWTFFTDFRIRLN</sequence>
<evidence type="ECO:0000256" key="4">
    <source>
        <dbReference type="ARBA" id="ARBA00022989"/>
    </source>
</evidence>